<dbReference type="OrthoDB" id="2681780at2759"/>
<evidence type="ECO:0000313" key="3">
    <source>
        <dbReference type="Proteomes" id="UP000683000"/>
    </source>
</evidence>
<keyword evidence="1" id="KW-0472">Membrane</keyword>
<evidence type="ECO:0000313" key="2">
    <source>
        <dbReference type="EMBL" id="KAG6380731.1"/>
    </source>
</evidence>
<dbReference type="Proteomes" id="UP000683000">
    <property type="component" value="Unassembled WGS sequence"/>
</dbReference>
<gene>
    <name evidence="2" type="ORF">JVT61DRAFT_5111</name>
</gene>
<protein>
    <submittedName>
        <fullName evidence="2">Uncharacterized protein</fullName>
    </submittedName>
</protein>
<keyword evidence="3" id="KW-1185">Reference proteome</keyword>
<dbReference type="EMBL" id="JAGFBS010000002">
    <property type="protein sequence ID" value="KAG6380731.1"/>
    <property type="molecule type" value="Genomic_DNA"/>
</dbReference>
<keyword evidence="1" id="KW-1133">Transmembrane helix</keyword>
<comment type="caution">
    <text evidence="2">The sequence shown here is derived from an EMBL/GenBank/DDBJ whole genome shotgun (WGS) entry which is preliminary data.</text>
</comment>
<proteinExistence type="predicted"/>
<evidence type="ECO:0000256" key="1">
    <source>
        <dbReference type="SAM" id="Phobius"/>
    </source>
</evidence>
<feature type="transmembrane region" description="Helical" evidence="1">
    <location>
        <begin position="131"/>
        <end position="150"/>
    </location>
</feature>
<name>A0A8I3ACU2_9AGAM</name>
<feature type="transmembrane region" description="Helical" evidence="1">
    <location>
        <begin position="93"/>
        <end position="111"/>
    </location>
</feature>
<organism evidence="2 3">
    <name type="scientific">Boletus reticuloceps</name>
    <dbReference type="NCBI Taxonomy" id="495285"/>
    <lineage>
        <taxon>Eukaryota</taxon>
        <taxon>Fungi</taxon>
        <taxon>Dikarya</taxon>
        <taxon>Basidiomycota</taxon>
        <taxon>Agaricomycotina</taxon>
        <taxon>Agaricomycetes</taxon>
        <taxon>Agaricomycetidae</taxon>
        <taxon>Boletales</taxon>
        <taxon>Boletineae</taxon>
        <taxon>Boletaceae</taxon>
        <taxon>Boletoideae</taxon>
        <taxon>Boletus</taxon>
    </lineage>
</organism>
<accession>A0A8I3ACU2</accession>
<dbReference type="AlphaFoldDB" id="A0A8I3ACU2"/>
<reference evidence="2" key="1">
    <citation type="submission" date="2021-03" db="EMBL/GenBank/DDBJ databases">
        <title>Evolutionary innovations through gain and loss of genes in the ectomycorrhizal Boletales.</title>
        <authorList>
            <person name="Wu G."/>
            <person name="Miyauchi S."/>
            <person name="Morin E."/>
            <person name="Yang Z.-L."/>
            <person name="Xu J."/>
            <person name="Martin F.M."/>
        </authorList>
    </citation>
    <scope>NUCLEOTIDE SEQUENCE</scope>
    <source>
        <strain evidence="2">BR01</strain>
    </source>
</reference>
<sequence length="154" mass="17096">MNSTSPPTDIATFINCLNELPEFTDEPINQSMRSFQDDLKLNSAHRPTVQRYIHDLTTEIGNHLDSITETLSMFIETGVPTIRFQQQHSLSNLLNLSTVATIFSAVTAIMLQLSCKSTGHTLADLVNTFRFSSLVFSMAAAVNSFLGLTWKQAI</sequence>
<keyword evidence="1" id="KW-0812">Transmembrane</keyword>